<organism evidence="1 2">
    <name type="scientific">Racocetra persica</name>
    <dbReference type="NCBI Taxonomy" id="160502"/>
    <lineage>
        <taxon>Eukaryota</taxon>
        <taxon>Fungi</taxon>
        <taxon>Fungi incertae sedis</taxon>
        <taxon>Mucoromycota</taxon>
        <taxon>Glomeromycotina</taxon>
        <taxon>Glomeromycetes</taxon>
        <taxon>Diversisporales</taxon>
        <taxon>Gigasporaceae</taxon>
        <taxon>Racocetra</taxon>
    </lineage>
</organism>
<gene>
    <name evidence="1" type="ORF">RPERSI_LOCUS9071</name>
</gene>
<keyword evidence="2" id="KW-1185">Reference proteome</keyword>
<dbReference type="Proteomes" id="UP000789920">
    <property type="component" value="Unassembled WGS sequence"/>
</dbReference>
<comment type="caution">
    <text evidence="1">The sequence shown here is derived from an EMBL/GenBank/DDBJ whole genome shotgun (WGS) entry which is preliminary data.</text>
</comment>
<evidence type="ECO:0000313" key="1">
    <source>
        <dbReference type="EMBL" id="CAG8680064.1"/>
    </source>
</evidence>
<sequence length="132" mass="15135">DIHTKVNDRKTYGMINGLSKKAIQTGIDAGSGAIKELEEFMNEFITRYASKKKENLICRKNIREQDEDEDEVSSSCSSNGKDFIAIENLIVYSKKGTPRKKRIKKSYEIESKSKFSTKQNSKFRKTKKPTQC</sequence>
<feature type="non-terminal residue" evidence="1">
    <location>
        <position position="1"/>
    </location>
</feature>
<reference evidence="1" key="1">
    <citation type="submission" date="2021-06" db="EMBL/GenBank/DDBJ databases">
        <authorList>
            <person name="Kallberg Y."/>
            <person name="Tangrot J."/>
            <person name="Rosling A."/>
        </authorList>
    </citation>
    <scope>NUCLEOTIDE SEQUENCE</scope>
    <source>
        <strain evidence="1">MA461A</strain>
    </source>
</reference>
<accession>A0ACA9NX18</accession>
<evidence type="ECO:0000313" key="2">
    <source>
        <dbReference type="Proteomes" id="UP000789920"/>
    </source>
</evidence>
<proteinExistence type="predicted"/>
<dbReference type="EMBL" id="CAJVQC010016822">
    <property type="protein sequence ID" value="CAG8680064.1"/>
    <property type="molecule type" value="Genomic_DNA"/>
</dbReference>
<protein>
    <submittedName>
        <fullName evidence="1">11271_t:CDS:1</fullName>
    </submittedName>
</protein>
<name>A0ACA9NX18_9GLOM</name>